<proteinExistence type="inferred from homology"/>
<dbReference type="OMA" id="QQYRKNC"/>
<accession>A0A915HZG9</accession>
<dbReference type="GO" id="GO:0090158">
    <property type="term" value="P:endoplasmic reticulum membrane organization"/>
    <property type="evidence" value="ECO:0007669"/>
    <property type="project" value="TreeGrafter"/>
</dbReference>
<dbReference type="Pfam" id="PF25809">
    <property type="entry name" value="STEEP1"/>
    <property type="match status" value="1"/>
</dbReference>
<name>A0A915HZG9_ROMCU</name>
<dbReference type="Proteomes" id="UP000887565">
    <property type="component" value="Unplaced"/>
</dbReference>
<keyword evidence="4" id="KW-1185">Reference proteome</keyword>
<sequence>MPIPQDNDNAPGVDLHDTEESKDKPLLSYYCLCGQLSLIIDCPLDRLPLRPKDDARVIDGEKHVHKLTCESHEVYIFSRPEGIERQFRKKCKKCGLLLYYQHSGNMNVTFIVDGALLSLKQLGNNLPSNSAREDSTQLGEEANKKVMVTKHVRNHGKFGSVTVSTIDEEEEELEAREIAESYTSNAKIVEKQMERKGMLKRKWAEQIAENQRALKEQKKGTLLTD</sequence>
<comment type="similarity">
    <text evidence="1">Belongs to the STEEP1 family.</text>
</comment>
<dbReference type="PANTHER" id="PTHR46355">
    <property type="entry name" value="UPF0428 PROTEIN CXORF56"/>
    <property type="match status" value="1"/>
</dbReference>
<evidence type="ECO:0000256" key="2">
    <source>
        <dbReference type="ARBA" id="ARBA00024237"/>
    </source>
</evidence>
<dbReference type="PANTHER" id="PTHR46355:SF1">
    <property type="entry name" value="STING ER EXIT PROTEIN"/>
    <property type="match status" value="1"/>
</dbReference>
<evidence type="ECO:0000256" key="1">
    <source>
        <dbReference type="ARBA" id="ARBA00024205"/>
    </source>
</evidence>
<dbReference type="InterPro" id="IPR057965">
    <property type="entry name" value="STEEP1_dom"/>
</dbReference>
<dbReference type="GO" id="GO:0006888">
    <property type="term" value="P:endoplasmic reticulum to Golgi vesicle-mediated transport"/>
    <property type="evidence" value="ECO:0007669"/>
    <property type="project" value="TreeGrafter"/>
</dbReference>
<dbReference type="AlphaFoldDB" id="A0A915HZG9"/>
<dbReference type="InterPro" id="IPR029704">
    <property type="entry name" value="STEEP-like"/>
</dbReference>
<dbReference type="GO" id="GO:0005737">
    <property type="term" value="C:cytoplasm"/>
    <property type="evidence" value="ECO:0007669"/>
    <property type="project" value="GOC"/>
</dbReference>
<dbReference type="WBParaSite" id="nRc.2.0.1.t07251-RA">
    <property type="protein sequence ID" value="nRc.2.0.1.t07251-RA"/>
    <property type="gene ID" value="nRc.2.0.1.g07251"/>
</dbReference>
<feature type="domain" description="STEEP1" evidence="3">
    <location>
        <begin position="21"/>
        <end position="121"/>
    </location>
</feature>
<reference evidence="5" key="1">
    <citation type="submission" date="2022-11" db="UniProtKB">
        <authorList>
            <consortium name="WormBaseParasite"/>
        </authorList>
    </citation>
    <scope>IDENTIFICATION</scope>
</reference>
<protein>
    <recommendedName>
        <fullName evidence="2">STING ER exit protein</fullName>
    </recommendedName>
</protein>
<evidence type="ECO:0000313" key="4">
    <source>
        <dbReference type="Proteomes" id="UP000887565"/>
    </source>
</evidence>
<organism evidence="4 5">
    <name type="scientific">Romanomermis culicivorax</name>
    <name type="common">Nematode worm</name>
    <dbReference type="NCBI Taxonomy" id="13658"/>
    <lineage>
        <taxon>Eukaryota</taxon>
        <taxon>Metazoa</taxon>
        <taxon>Ecdysozoa</taxon>
        <taxon>Nematoda</taxon>
        <taxon>Enoplea</taxon>
        <taxon>Dorylaimia</taxon>
        <taxon>Mermithida</taxon>
        <taxon>Mermithoidea</taxon>
        <taxon>Mermithidae</taxon>
        <taxon>Romanomermis</taxon>
    </lineage>
</organism>
<evidence type="ECO:0000313" key="5">
    <source>
        <dbReference type="WBParaSite" id="nRc.2.0.1.t07251-RA"/>
    </source>
</evidence>
<evidence type="ECO:0000259" key="3">
    <source>
        <dbReference type="Pfam" id="PF25809"/>
    </source>
</evidence>